<reference evidence="2" key="1">
    <citation type="journal article" date="2017" name="Gigascience">
        <title>The first near-complete assembly of the hexaploid bread wheat genome, Triticum aestivum.</title>
        <authorList>
            <person name="Zimin A.V."/>
            <person name="Puiu D."/>
            <person name="Hall R."/>
            <person name="Kingan S."/>
            <person name="Clavijo B.J."/>
            <person name="Salzberg S.L."/>
        </authorList>
    </citation>
    <scope>NUCLEOTIDE SEQUENCE</scope>
    <source>
        <tissue evidence="2">Leaf</tissue>
    </source>
</reference>
<proteinExistence type="predicted"/>
<dbReference type="EMBL" id="CM022229">
    <property type="protein sequence ID" value="KAF7094071.1"/>
    <property type="molecule type" value="Genomic_DNA"/>
</dbReference>
<sequence length="92" mass="10209">PWKGHHDQEQDDALEGSPTAAATVWSSPLTGIWTWRSAMEGLELVMEGPSSLFPSLHSVGWLDGRPPLVRLCFFHRCSPPTIVPETLCQARK</sequence>
<reference evidence="2" key="2">
    <citation type="submission" date="2020-03" db="EMBL/GenBank/DDBJ databases">
        <title>The second near-complete assembly of the hexaploid bread wheat (Triticum aestivum) genome.</title>
        <authorList>
            <person name="Zimin A.V."/>
            <person name="Puiu D."/>
            <person name="Shumante A."/>
            <person name="Alonge M."/>
            <person name="Salzberg S.L."/>
        </authorList>
    </citation>
    <scope>NUCLEOTIDE SEQUENCE</scope>
    <source>
        <tissue evidence="2">Leaf</tissue>
    </source>
</reference>
<evidence type="ECO:0000313" key="2">
    <source>
        <dbReference type="EMBL" id="KAF7094071.1"/>
    </source>
</evidence>
<feature type="non-terminal residue" evidence="2">
    <location>
        <position position="1"/>
    </location>
</feature>
<evidence type="ECO:0000256" key="1">
    <source>
        <dbReference type="SAM" id="MobiDB-lite"/>
    </source>
</evidence>
<dbReference type="OrthoDB" id="10437933at2759"/>
<dbReference type="Proteomes" id="UP000815260">
    <property type="component" value="Chromosome 7A"/>
</dbReference>
<name>A0A9R1LSE3_WHEAT</name>
<comment type="caution">
    <text evidence="2">The sequence shown here is derived from an EMBL/GenBank/DDBJ whole genome shotgun (WGS) entry which is preliminary data.</text>
</comment>
<feature type="region of interest" description="Disordered" evidence="1">
    <location>
        <begin position="1"/>
        <end position="21"/>
    </location>
</feature>
<feature type="non-terminal residue" evidence="2">
    <location>
        <position position="92"/>
    </location>
</feature>
<dbReference type="AlphaFoldDB" id="A0A9R1LSE3"/>
<accession>A0A9R1LSE3</accession>
<protein>
    <submittedName>
        <fullName evidence="2">Uncharacterized protein</fullName>
    </submittedName>
</protein>
<organism evidence="2">
    <name type="scientific">Triticum aestivum</name>
    <name type="common">Wheat</name>
    <dbReference type="NCBI Taxonomy" id="4565"/>
    <lineage>
        <taxon>Eukaryota</taxon>
        <taxon>Viridiplantae</taxon>
        <taxon>Streptophyta</taxon>
        <taxon>Embryophyta</taxon>
        <taxon>Tracheophyta</taxon>
        <taxon>Spermatophyta</taxon>
        <taxon>Magnoliopsida</taxon>
        <taxon>Liliopsida</taxon>
        <taxon>Poales</taxon>
        <taxon>Poaceae</taxon>
        <taxon>BOP clade</taxon>
        <taxon>Pooideae</taxon>
        <taxon>Triticodae</taxon>
        <taxon>Triticeae</taxon>
        <taxon>Triticinae</taxon>
        <taxon>Triticum</taxon>
    </lineage>
</organism>
<gene>
    <name evidence="2" type="ORF">CFC21_096423</name>
</gene>